<reference evidence="2" key="2">
    <citation type="journal article" date="2022" name="Sci. Total Environ.">
        <title>Prevalence, transmission, and molecular epidemiology of tet(X)-positive bacteria among humans, animals, and environmental niches in China: An epidemiological, and genomic-based study.</title>
        <authorList>
            <person name="Dong N."/>
            <person name="Zeng Y."/>
            <person name="Cai C."/>
            <person name="Sun C."/>
            <person name="Lu J."/>
            <person name="Liu C."/>
            <person name="Zhou H."/>
            <person name="Sun Q."/>
            <person name="Shu L."/>
            <person name="Wang H."/>
            <person name="Wang Y."/>
            <person name="Wang S."/>
            <person name="Wu C."/>
            <person name="Chan E.W."/>
            <person name="Chen G."/>
            <person name="Shen Z."/>
            <person name="Chen S."/>
            <person name="Zhang R."/>
        </authorList>
    </citation>
    <scope>NUCLEOTIDE SEQUENCE</scope>
    <source>
        <strain evidence="2">R655-4</strain>
    </source>
</reference>
<evidence type="ECO:0000256" key="1">
    <source>
        <dbReference type="SAM" id="Phobius"/>
    </source>
</evidence>
<keyword evidence="1" id="KW-1133">Transmembrane helix</keyword>
<gene>
    <name evidence="2" type="ORF">HX001_06455</name>
</gene>
<feature type="transmembrane region" description="Helical" evidence="1">
    <location>
        <begin position="23"/>
        <end position="44"/>
    </location>
</feature>
<sequence length="124" mass="14700">MNIISKISQQRWFIWIVNNPKKVYIYSMIFLTASFIISMTYSIFTYSDNSNNSNLIVTSSVPYAKSNENEVNTIKMKQNTVKMEKIVNELKMFKEKNDRQLLTKEDSVRIDYLYNQYQNLKNGN</sequence>
<name>A0AAJ1QDR8_9FLAO</name>
<evidence type="ECO:0000313" key="3">
    <source>
        <dbReference type="Proteomes" id="UP001170959"/>
    </source>
</evidence>
<reference evidence="2" key="1">
    <citation type="submission" date="2020-06" db="EMBL/GenBank/DDBJ databases">
        <authorList>
            <person name="Dong N."/>
        </authorList>
    </citation>
    <scope>NUCLEOTIDE SEQUENCE</scope>
    <source>
        <strain evidence="2">R655-4</strain>
    </source>
</reference>
<evidence type="ECO:0000313" key="2">
    <source>
        <dbReference type="EMBL" id="MDM1072136.1"/>
    </source>
</evidence>
<dbReference type="Proteomes" id="UP001170959">
    <property type="component" value="Unassembled WGS sequence"/>
</dbReference>
<dbReference type="AlphaFoldDB" id="A0AAJ1QDR8"/>
<keyword evidence="1" id="KW-0812">Transmembrane</keyword>
<proteinExistence type="predicted"/>
<protein>
    <submittedName>
        <fullName evidence="2">Uncharacterized protein</fullName>
    </submittedName>
</protein>
<dbReference type="EMBL" id="JACAGJ010000003">
    <property type="protein sequence ID" value="MDM1072136.1"/>
    <property type="molecule type" value="Genomic_DNA"/>
</dbReference>
<keyword evidence="1" id="KW-0472">Membrane</keyword>
<organism evidence="2 3">
    <name type="scientific">Empedobacter brevis</name>
    <dbReference type="NCBI Taxonomy" id="247"/>
    <lineage>
        <taxon>Bacteria</taxon>
        <taxon>Pseudomonadati</taxon>
        <taxon>Bacteroidota</taxon>
        <taxon>Flavobacteriia</taxon>
        <taxon>Flavobacteriales</taxon>
        <taxon>Weeksellaceae</taxon>
        <taxon>Empedobacter</taxon>
    </lineage>
</organism>
<accession>A0AAJ1QDR8</accession>
<comment type="caution">
    <text evidence="2">The sequence shown here is derived from an EMBL/GenBank/DDBJ whole genome shotgun (WGS) entry which is preliminary data.</text>
</comment>